<reference evidence="3 4" key="1">
    <citation type="journal article" date="2016" name="Mol. Biol. Evol.">
        <title>Comparative Genomics of Early-Diverging Mushroom-Forming Fungi Provides Insights into the Origins of Lignocellulose Decay Capabilities.</title>
        <authorList>
            <person name="Nagy L.G."/>
            <person name="Riley R."/>
            <person name="Tritt A."/>
            <person name="Adam C."/>
            <person name="Daum C."/>
            <person name="Floudas D."/>
            <person name="Sun H."/>
            <person name="Yadav J.S."/>
            <person name="Pangilinan J."/>
            <person name="Larsson K.H."/>
            <person name="Matsuura K."/>
            <person name="Barry K."/>
            <person name="Labutti K."/>
            <person name="Kuo R."/>
            <person name="Ohm R.A."/>
            <person name="Bhattacharya S.S."/>
            <person name="Shirouzu T."/>
            <person name="Yoshinaga Y."/>
            <person name="Martin F.M."/>
            <person name="Grigoriev I.V."/>
            <person name="Hibbett D.S."/>
        </authorList>
    </citation>
    <scope>NUCLEOTIDE SEQUENCE [LARGE SCALE GENOMIC DNA]</scope>
    <source>
        <strain evidence="3 4">TUFC12733</strain>
    </source>
</reference>
<dbReference type="InterPro" id="IPR052369">
    <property type="entry name" value="UG_Glycosaminoglycan_Hydrolase"/>
</dbReference>
<name>A0A167FLM2_CALVF</name>
<dbReference type="Gene3D" id="1.50.10.10">
    <property type="match status" value="1"/>
</dbReference>
<keyword evidence="1 3" id="KW-0378">Hydrolase</keyword>
<dbReference type="STRING" id="1330018.A0A167FLM2"/>
<organism evidence="3 4">
    <name type="scientific">Calocera viscosa (strain TUFC12733)</name>
    <dbReference type="NCBI Taxonomy" id="1330018"/>
    <lineage>
        <taxon>Eukaryota</taxon>
        <taxon>Fungi</taxon>
        <taxon>Dikarya</taxon>
        <taxon>Basidiomycota</taxon>
        <taxon>Agaricomycotina</taxon>
        <taxon>Dacrymycetes</taxon>
        <taxon>Dacrymycetales</taxon>
        <taxon>Dacrymycetaceae</taxon>
        <taxon>Calocera</taxon>
    </lineage>
</organism>
<dbReference type="GO" id="GO:0052757">
    <property type="term" value="F:chondroitin hydrolase activity"/>
    <property type="evidence" value="ECO:0007669"/>
    <property type="project" value="TreeGrafter"/>
</dbReference>
<dbReference type="PANTHER" id="PTHR36845">
    <property type="entry name" value="HYDROLASE, PUTATIVE (AFU_ORTHOLOGUE AFUA_7G05090)-RELATED"/>
    <property type="match status" value="1"/>
</dbReference>
<dbReference type="Proteomes" id="UP000076738">
    <property type="component" value="Unassembled WGS sequence"/>
</dbReference>
<evidence type="ECO:0000313" key="3">
    <source>
        <dbReference type="EMBL" id="KZO89628.1"/>
    </source>
</evidence>
<dbReference type="EMBL" id="KV417375">
    <property type="protein sequence ID" value="KZO89628.1"/>
    <property type="molecule type" value="Genomic_DNA"/>
</dbReference>
<sequence length="426" mass="47495">MINWKDLLATIEPAFSPSIAIKVVEAAKKYGQLQSKDLPTAIPAWTVPGEDHSWYCHPYEDSWTYGFLVGELWLLEEQAALGIARAYDSATITSLARRYQDSFRQWARHAQNHDQGFRFQLSFGLDLALTGNAEGTQALIDAANSLVDRYSEKVGCIRSWNGIDARVPGFEALSAANKDHHFITIIDTMMNLDLLYQVSIITGNPIYKKIATRQAEMCMKYHVREDYTTFHVVNYDPQTGEVAGRFTWQGFADGSTWSRGQAWAIYGFAQCAQRTGRDDFLQMSVKLADVFLAKMGDDEVPRWDFDAPLPTAPDASAGCIAARGLQLLYELLLQKDTKKAEAYLTTGFKLISNILKECLTPEASLKDGVVDWGKGGWEPLLDHSSATGNPRCGWAITDHALIFGDYYLLEFANAALKLKTKYAAGP</sequence>
<protein>
    <submittedName>
        <fullName evidence="3">Glycoside hydrolase family 88 protein</fullName>
    </submittedName>
</protein>
<keyword evidence="4" id="KW-1185">Reference proteome</keyword>
<dbReference type="AlphaFoldDB" id="A0A167FLM2"/>
<evidence type="ECO:0000313" key="4">
    <source>
        <dbReference type="Proteomes" id="UP000076738"/>
    </source>
</evidence>
<dbReference type="InterPro" id="IPR008928">
    <property type="entry name" value="6-hairpin_glycosidase_sf"/>
</dbReference>
<comment type="similarity">
    <text evidence="2">Belongs to the glycosyl hydrolase 88 family.</text>
</comment>
<gene>
    <name evidence="3" type="ORF">CALVIDRAFT_559126</name>
</gene>
<proteinExistence type="inferred from homology"/>
<dbReference type="SUPFAM" id="SSF48208">
    <property type="entry name" value="Six-hairpin glycosidases"/>
    <property type="match status" value="1"/>
</dbReference>
<dbReference type="OrthoDB" id="2317065at2759"/>
<evidence type="ECO:0000256" key="2">
    <source>
        <dbReference type="ARBA" id="ARBA00038358"/>
    </source>
</evidence>
<dbReference type="PANTHER" id="PTHR36845:SF1">
    <property type="entry name" value="HYDROLASE, PUTATIVE (AFU_ORTHOLOGUE AFUA_7G05090)-RELATED"/>
    <property type="match status" value="1"/>
</dbReference>
<evidence type="ECO:0000256" key="1">
    <source>
        <dbReference type="ARBA" id="ARBA00022801"/>
    </source>
</evidence>
<accession>A0A167FLM2</accession>
<dbReference type="GO" id="GO:0000272">
    <property type="term" value="P:polysaccharide catabolic process"/>
    <property type="evidence" value="ECO:0007669"/>
    <property type="project" value="TreeGrafter"/>
</dbReference>
<dbReference type="InterPro" id="IPR012341">
    <property type="entry name" value="6hp_glycosidase-like_sf"/>
</dbReference>